<evidence type="ECO:0000256" key="9">
    <source>
        <dbReference type="ARBA" id="ARBA00022905"/>
    </source>
</evidence>
<keyword evidence="10" id="KW-0482">Metalloprotease</keyword>
<dbReference type="AlphaFoldDB" id="A0A423H471"/>
<organism evidence="18 19">
    <name type="scientific">Pseudomonas brassicacearum</name>
    <dbReference type="NCBI Taxonomy" id="930166"/>
    <lineage>
        <taxon>Bacteria</taxon>
        <taxon>Pseudomonadati</taxon>
        <taxon>Pseudomonadota</taxon>
        <taxon>Gammaproteobacteria</taxon>
        <taxon>Pseudomonadales</taxon>
        <taxon>Pseudomonadaceae</taxon>
        <taxon>Pseudomonas</taxon>
    </lineage>
</organism>
<comment type="caution">
    <text evidence="18">The sequence shown here is derived from an EMBL/GenBank/DDBJ whole genome shotgun (WGS) entry which is preliminary data.</text>
</comment>
<dbReference type="InterPro" id="IPR007863">
    <property type="entry name" value="Peptidase_M16_C"/>
</dbReference>
<evidence type="ECO:0000256" key="10">
    <source>
        <dbReference type="ARBA" id="ARBA00023049"/>
    </source>
</evidence>
<evidence type="ECO:0000256" key="7">
    <source>
        <dbReference type="ARBA" id="ARBA00022801"/>
    </source>
</evidence>
<dbReference type="InterPro" id="IPR054734">
    <property type="entry name" value="PqqF-like_C_4"/>
</dbReference>
<dbReference type="InterPro" id="IPR011765">
    <property type="entry name" value="Pept_M16_N"/>
</dbReference>
<dbReference type="InterPro" id="IPR050626">
    <property type="entry name" value="Peptidase_M16"/>
</dbReference>
<evidence type="ECO:0000256" key="5">
    <source>
        <dbReference type="ARBA" id="ARBA00022670"/>
    </source>
</evidence>
<dbReference type="PANTHER" id="PTHR43690">
    <property type="entry name" value="NARDILYSIN"/>
    <property type="match status" value="1"/>
</dbReference>
<evidence type="ECO:0000256" key="12">
    <source>
        <dbReference type="ARBA" id="ARBA00030977"/>
    </source>
</evidence>
<evidence type="ECO:0000256" key="4">
    <source>
        <dbReference type="ARBA" id="ARBA00015088"/>
    </source>
</evidence>
<comment type="similarity">
    <text evidence="3 13">Belongs to the peptidase M16 family.</text>
</comment>
<dbReference type="SUPFAM" id="SSF63411">
    <property type="entry name" value="LuxS/MPP-like metallohydrolase"/>
    <property type="match status" value="3"/>
</dbReference>
<gene>
    <name evidence="18" type="ORF">BK659_18570</name>
</gene>
<dbReference type="Proteomes" id="UP000286071">
    <property type="component" value="Unassembled WGS sequence"/>
</dbReference>
<comment type="function">
    <text evidence="11">Required for coenzyme pyrroloquinoline quinone (PQQ) biosynthesis. It is thought that this protein is a protease that cleaves peptides bond in a small peptide (gene pqqA), providing the glutamate and tyrosine residues which are necessary for the synthesis of PQQ.</text>
</comment>
<dbReference type="GO" id="GO:0018189">
    <property type="term" value="P:pyrroloquinoline quinone biosynthetic process"/>
    <property type="evidence" value="ECO:0007669"/>
    <property type="project" value="UniProtKB-UniPathway"/>
</dbReference>
<feature type="domain" description="Coenzyme PQQ synthesis protein F-like C-terminal lobe" evidence="17">
    <location>
        <begin position="664"/>
        <end position="763"/>
    </location>
</feature>
<dbReference type="NCBIfam" id="TIGR02110">
    <property type="entry name" value="PQQ_syn_pqqF"/>
    <property type="match status" value="1"/>
</dbReference>
<evidence type="ECO:0000259" key="15">
    <source>
        <dbReference type="Pfam" id="PF05193"/>
    </source>
</evidence>
<evidence type="ECO:0000313" key="18">
    <source>
        <dbReference type="EMBL" id="RON07545.1"/>
    </source>
</evidence>
<feature type="domain" description="Peptidase M16 C-terminal" evidence="15">
    <location>
        <begin position="180"/>
        <end position="319"/>
    </location>
</feature>
<sequence>MPAPTHLLPHSETLANGLRVSLRHAPGLKRCAAALRVAAGSHDAPLAWPGLAHFLEHLFFLGTERFPADDGLMAYVQRHGGQLNASTRERTTDFFFELPPQAFTGGLERLCDMLAHPRLNLDDQLREREVLEAEFIAWSQDVEAQRQVALFNGLSPDHPLRGFHAGNRDSLVVQQPEFQQALNAFYQRFYQTGQITLSLAGPQSVDELRSLAERLSTDFTVGEQQPQSAPPALMAPAEASYQQADERRLNLLFAFEALPDASHEALDFLCTWLNASKPEGLFAELRHRQLIDSLKAAPLYQFAGQALLHIEFNLTPSAATQTGTISELLGDWLGFFADHADGSELREEYALLQQRKRQASNALALAQLDNLRLAAELSEPGVTALKAILRQMNPMPVDNLAVAWQLPPSNPFLRSADAQAPAGLIRGQTSAHRGLRTFAQDRTRSRRERSPMQFSPALADDSGEAAVCLRWCLDSTPSANLQPTLARSLQGLCDDARQAGVELSFSETGNQWLLKMSGLYESMPAILEQALLCLTKPAADAWLNTESPAPLIAIRQLLKALPAQCLGRDSHSTSPPASADDLQQIWLESRWDGLAAGLSATVQTAITRTLSRVPGVPDSEMAALVSIAGQCLWSELPSDTNENALLLFCPTPTQELADEAAWRLLSQLSQTPFYQRLRVELQVGYAVFSGVRQINGQTGLLFGVQSPSASVKEILEHIEAFLKQLPELISTLDDGALINQQQVLAEQLDGNAMPLAQAFELLWQGKLGGHSSDYLVQLQQAVLQLNRTALLDAARQLIRAEGGRRCLASGACPDGTWQPTA</sequence>
<evidence type="ECO:0000256" key="6">
    <source>
        <dbReference type="ARBA" id="ARBA00022723"/>
    </source>
</evidence>
<dbReference type="Pfam" id="PF22456">
    <property type="entry name" value="PqqF-like_C_4"/>
    <property type="match status" value="1"/>
</dbReference>
<evidence type="ECO:0000256" key="11">
    <source>
        <dbReference type="ARBA" id="ARBA00024932"/>
    </source>
</evidence>
<dbReference type="Pfam" id="PF22455">
    <property type="entry name" value="PqqF_C_3"/>
    <property type="match status" value="1"/>
</dbReference>
<name>A0A423H471_9PSED</name>
<protein>
    <recommendedName>
        <fullName evidence="4">Coenzyme PQQ synthesis protein F</fullName>
    </recommendedName>
    <alternativeName>
        <fullName evidence="12">Pyrroloquinoline quinone biosynthesis protein F</fullName>
    </alternativeName>
</protein>
<dbReference type="Pfam" id="PF00675">
    <property type="entry name" value="Peptidase_M16"/>
    <property type="match status" value="1"/>
</dbReference>
<proteinExistence type="inferred from homology"/>
<dbReference type="Pfam" id="PF05193">
    <property type="entry name" value="Peptidase_M16_C"/>
    <property type="match status" value="1"/>
</dbReference>
<evidence type="ECO:0000313" key="19">
    <source>
        <dbReference type="Proteomes" id="UP000286071"/>
    </source>
</evidence>
<keyword evidence="5" id="KW-0645">Protease</keyword>
<comment type="pathway">
    <text evidence="2">Cofactor biosynthesis; pyrroloquinoline quinone biosynthesis.</text>
</comment>
<evidence type="ECO:0000256" key="8">
    <source>
        <dbReference type="ARBA" id="ARBA00022833"/>
    </source>
</evidence>
<dbReference type="GO" id="GO:0005737">
    <property type="term" value="C:cytoplasm"/>
    <property type="evidence" value="ECO:0007669"/>
    <property type="project" value="UniProtKB-ARBA"/>
</dbReference>
<comment type="cofactor">
    <cofactor evidence="1">
        <name>Zn(2+)</name>
        <dbReference type="ChEBI" id="CHEBI:29105"/>
    </cofactor>
</comment>
<evidence type="ECO:0000256" key="1">
    <source>
        <dbReference type="ARBA" id="ARBA00001947"/>
    </source>
</evidence>
<dbReference type="InterPro" id="IPR001431">
    <property type="entry name" value="Pept_M16_Zn_BS"/>
</dbReference>
<evidence type="ECO:0000256" key="2">
    <source>
        <dbReference type="ARBA" id="ARBA00004886"/>
    </source>
</evidence>
<dbReference type="PROSITE" id="PS00143">
    <property type="entry name" value="INSULINASE"/>
    <property type="match status" value="1"/>
</dbReference>
<keyword evidence="9" id="KW-0884">PQQ biosynthesis</keyword>
<evidence type="ECO:0000259" key="14">
    <source>
        <dbReference type="Pfam" id="PF00675"/>
    </source>
</evidence>
<feature type="domain" description="Coenzyme PQQ synthesis protein F C-terminal lobe" evidence="16">
    <location>
        <begin position="464"/>
        <end position="595"/>
    </location>
</feature>
<keyword evidence="6" id="KW-0479">Metal-binding</keyword>
<feature type="domain" description="Peptidase M16 N-terminal" evidence="14">
    <location>
        <begin position="19"/>
        <end position="142"/>
    </location>
</feature>
<dbReference type="InterPro" id="IPR011249">
    <property type="entry name" value="Metalloenz_LuxS/M16"/>
</dbReference>
<evidence type="ECO:0000259" key="17">
    <source>
        <dbReference type="Pfam" id="PF22456"/>
    </source>
</evidence>
<keyword evidence="7" id="KW-0378">Hydrolase</keyword>
<dbReference type="Gene3D" id="3.30.830.10">
    <property type="entry name" value="Metalloenzyme, LuxS/M16 peptidase-like"/>
    <property type="match status" value="3"/>
</dbReference>
<dbReference type="PANTHER" id="PTHR43690:SF18">
    <property type="entry name" value="INSULIN-DEGRADING ENZYME-RELATED"/>
    <property type="match status" value="1"/>
</dbReference>
<evidence type="ECO:0000259" key="16">
    <source>
        <dbReference type="Pfam" id="PF22455"/>
    </source>
</evidence>
<reference evidence="18 19" key="1">
    <citation type="submission" date="2016-10" db="EMBL/GenBank/DDBJ databases">
        <title>Comparative genome analysis of multiple Pseudomonas spp. focuses on biocontrol and plant growth promoting traits.</title>
        <authorList>
            <person name="Tao X.-Y."/>
            <person name="Taylor C.G."/>
        </authorList>
    </citation>
    <scope>NUCLEOTIDE SEQUENCE [LARGE SCALE GENOMIC DNA]</scope>
    <source>
        <strain evidence="18 19">48H11</strain>
    </source>
</reference>
<dbReference type="GO" id="GO:0004222">
    <property type="term" value="F:metalloendopeptidase activity"/>
    <property type="evidence" value="ECO:0007669"/>
    <property type="project" value="InterPro"/>
</dbReference>
<dbReference type="GO" id="GO:0008270">
    <property type="term" value="F:zinc ion binding"/>
    <property type="evidence" value="ECO:0007669"/>
    <property type="project" value="InterPro"/>
</dbReference>
<keyword evidence="8" id="KW-0862">Zinc</keyword>
<dbReference type="InterPro" id="IPR011844">
    <property type="entry name" value="PQQ_synth_PqqF"/>
</dbReference>
<dbReference type="RefSeq" id="WP_123426557.1">
    <property type="nucleotide sequence ID" value="NZ_MOBJ01000012.1"/>
</dbReference>
<dbReference type="EMBL" id="MOBJ01000012">
    <property type="protein sequence ID" value="RON07545.1"/>
    <property type="molecule type" value="Genomic_DNA"/>
</dbReference>
<evidence type="ECO:0000256" key="3">
    <source>
        <dbReference type="ARBA" id="ARBA00007261"/>
    </source>
</evidence>
<dbReference type="UniPathway" id="UPA00539"/>
<dbReference type="GO" id="GO:0006508">
    <property type="term" value="P:proteolysis"/>
    <property type="evidence" value="ECO:0007669"/>
    <property type="project" value="UniProtKB-KW"/>
</dbReference>
<accession>A0A423H471</accession>
<evidence type="ECO:0000256" key="13">
    <source>
        <dbReference type="RuleBase" id="RU004447"/>
    </source>
</evidence>
<dbReference type="InterPro" id="IPR054733">
    <property type="entry name" value="PqqF_C_3"/>
</dbReference>
<dbReference type="OrthoDB" id="9811314at2"/>